<comment type="catalytic activity">
    <reaction evidence="8">
        <text>L-tyrosyl-[protein] + ATP = O-(5'-adenylyl)-L-tyrosyl-[protein] + diphosphate</text>
        <dbReference type="Rhea" id="RHEA:54288"/>
        <dbReference type="Rhea" id="RHEA-COMP:10136"/>
        <dbReference type="Rhea" id="RHEA-COMP:13846"/>
        <dbReference type="ChEBI" id="CHEBI:30616"/>
        <dbReference type="ChEBI" id="CHEBI:33019"/>
        <dbReference type="ChEBI" id="CHEBI:46858"/>
        <dbReference type="ChEBI" id="CHEBI:83624"/>
        <dbReference type="EC" id="2.7.7.108"/>
    </reaction>
</comment>
<dbReference type="OrthoDB" id="9776281at2"/>
<dbReference type="RefSeq" id="WP_023405407.1">
    <property type="nucleotide sequence ID" value="NZ_BAUJ01000068.1"/>
</dbReference>
<dbReference type="Proteomes" id="UP000017800">
    <property type="component" value="Unassembled WGS sequence"/>
</dbReference>
<dbReference type="EMBL" id="BAUJ01000068">
    <property type="protein sequence ID" value="GAD91107.1"/>
    <property type="molecule type" value="Genomic_DNA"/>
</dbReference>
<keyword evidence="2 8" id="KW-0808">Transferase</keyword>
<evidence type="ECO:0000256" key="2">
    <source>
        <dbReference type="ARBA" id="ARBA00022679"/>
    </source>
</evidence>
<dbReference type="Pfam" id="PF02696">
    <property type="entry name" value="SelO"/>
    <property type="match status" value="1"/>
</dbReference>
<comment type="catalytic activity">
    <reaction evidence="8">
        <text>L-threonyl-[protein] + ATP = 3-O-(5'-adenylyl)-L-threonyl-[protein] + diphosphate</text>
        <dbReference type="Rhea" id="RHEA:54292"/>
        <dbReference type="Rhea" id="RHEA-COMP:11060"/>
        <dbReference type="Rhea" id="RHEA-COMP:13847"/>
        <dbReference type="ChEBI" id="CHEBI:30013"/>
        <dbReference type="ChEBI" id="CHEBI:30616"/>
        <dbReference type="ChEBI" id="CHEBI:33019"/>
        <dbReference type="ChEBI" id="CHEBI:138113"/>
        <dbReference type="EC" id="2.7.7.108"/>
    </reaction>
</comment>
<feature type="active site" description="Proton acceptor" evidence="8">
    <location>
        <position position="262"/>
    </location>
</feature>
<keyword evidence="6 8" id="KW-0067">ATP-binding</keyword>
<keyword evidence="8" id="KW-0464">Manganese</keyword>
<feature type="binding site" evidence="8">
    <location>
        <position position="192"/>
    </location>
    <ligand>
        <name>ATP</name>
        <dbReference type="ChEBI" id="CHEBI:30616"/>
    </ligand>
</feature>
<dbReference type="NCBIfam" id="NF000658">
    <property type="entry name" value="PRK00029.1"/>
    <property type="match status" value="1"/>
</dbReference>
<name>V5FQZ4_9VIBR</name>
<dbReference type="PANTHER" id="PTHR32057">
    <property type="entry name" value="PROTEIN ADENYLYLTRANSFERASE SELO, MITOCHONDRIAL"/>
    <property type="match status" value="1"/>
</dbReference>
<evidence type="ECO:0000313" key="10">
    <source>
        <dbReference type="Proteomes" id="UP000017800"/>
    </source>
</evidence>
<evidence type="ECO:0000256" key="1">
    <source>
        <dbReference type="ARBA" id="ARBA00009747"/>
    </source>
</evidence>
<comment type="catalytic activity">
    <reaction evidence="8">
        <text>L-histidyl-[protein] + UTP = N(tele)-(5'-uridylyl)-L-histidyl-[protein] + diphosphate</text>
        <dbReference type="Rhea" id="RHEA:83891"/>
        <dbReference type="Rhea" id="RHEA-COMP:9745"/>
        <dbReference type="Rhea" id="RHEA-COMP:20239"/>
        <dbReference type="ChEBI" id="CHEBI:29979"/>
        <dbReference type="ChEBI" id="CHEBI:33019"/>
        <dbReference type="ChEBI" id="CHEBI:46398"/>
        <dbReference type="ChEBI" id="CHEBI:233474"/>
    </reaction>
</comment>
<feature type="binding site" evidence="8">
    <location>
        <position position="185"/>
    </location>
    <ligand>
        <name>ATP</name>
        <dbReference type="ChEBI" id="CHEBI:30616"/>
    </ligand>
</feature>
<comment type="catalytic activity">
    <reaction evidence="8">
        <text>L-tyrosyl-[protein] + UTP = O-(5'-uridylyl)-L-tyrosyl-[protein] + diphosphate</text>
        <dbReference type="Rhea" id="RHEA:83887"/>
        <dbReference type="Rhea" id="RHEA-COMP:10136"/>
        <dbReference type="Rhea" id="RHEA-COMP:20238"/>
        <dbReference type="ChEBI" id="CHEBI:33019"/>
        <dbReference type="ChEBI" id="CHEBI:46398"/>
        <dbReference type="ChEBI" id="CHEBI:46858"/>
        <dbReference type="ChEBI" id="CHEBI:90602"/>
    </reaction>
</comment>
<keyword evidence="7 8" id="KW-0460">Magnesium</keyword>
<dbReference type="EC" id="2.7.7.-" evidence="8"/>
<reference evidence="9 10" key="1">
    <citation type="submission" date="2013-10" db="EMBL/GenBank/DDBJ databases">
        <authorList>
            <person name="Ichikawa N."/>
            <person name="Kimura A."/>
            <person name="Ohji S."/>
            <person name="Hosoyama A."/>
            <person name="Fujita N."/>
        </authorList>
    </citation>
    <scope>NUCLEOTIDE SEQUENCE [LARGE SCALE GENOMIC DNA]</scope>
    <source>
        <strain evidence="9 10">NBRC 102217</strain>
    </source>
</reference>
<keyword evidence="5 8" id="KW-0547">Nucleotide-binding</keyword>
<organism evidence="9 10">
    <name type="scientific">Vibrio halioticoli NBRC 102217</name>
    <dbReference type="NCBI Taxonomy" id="1219072"/>
    <lineage>
        <taxon>Bacteria</taxon>
        <taxon>Pseudomonadati</taxon>
        <taxon>Pseudomonadota</taxon>
        <taxon>Gammaproteobacteria</taxon>
        <taxon>Vibrionales</taxon>
        <taxon>Vibrionaceae</taxon>
        <taxon>Vibrio</taxon>
    </lineage>
</organism>
<evidence type="ECO:0000313" key="9">
    <source>
        <dbReference type="EMBL" id="GAD91107.1"/>
    </source>
</evidence>
<proteinExistence type="inferred from homology"/>
<feature type="binding site" evidence="8">
    <location>
        <position position="263"/>
    </location>
    <ligand>
        <name>Mg(2+)</name>
        <dbReference type="ChEBI" id="CHEBI:18420"/>
    </ligand>
</feature>
<dbReference type="GO" id="GO:0005524">
    <property type="term" value="F:ATP binding"/>
    <property type="evidence" value="ECO:0007669"/>
    <property type="project" value="UniProtKB-UniRule"/>
</dbReference>
<keyword evidence="10" id="KW-1185">Reference proteome</keyword>
<dbReference type="InterPro" id="IPR003846">
    <property type="entry name" value="SelO"/>
</dbReference>
<evidence type="ECO:0000256" key="8">
    <source>
        <dbReference type="HAMAP-Rule" id="MF_00692"/>
    </source>
</evidence>
<feature type="binding site" evidence="8">
    <location>
        <position position="97"/>
    </location>
    <ligand>
        <name>ATP</name>
        <dbReference type="ChEBI" id="CHEBI:30616"/>
    </ligand>
</feature>
<comment type="catalytic activity">
    <reaction evidence="8">
        <text>L-seryl-[protein] + ATP = 3-O-(5'-adenylyl)-L-seryl-[protein] + diphosphate</text>
        <dbReference type="Rhea" id="RHEA:58120"/>
        <dbReference type="Rhea" id="RHEA-COMP:9863"/>
        <dbReference type="Rhea" id="RHEA-COMP:15073"/>
        <dbReference type="ChEBI" id="CHEBI:29999"/>
        <dbReference type="ChEBI" id="CHEBI:30616"/>
        <dbReference type="ChEBI" id="CHEBI:33019"/>
        <dbReference type="ChEBI" id="CHEBI:142516"/>
        <dbReference type="EC" id="2.7.7.108"/>
    </reaction>
</comment>
<comment type="function">
    <text evidence="8">Nucleotidyltransferase involved in the post-translational modification of proteins. It can catalyze the addition of adenosine monophosphate (AMP) or uridine monophosphate (UMP) to a protein, resulting in modifications known as AMPylation and UMPylation.</text>
</comment>
<accession>V5FQZ4</accession>
<dbReference type="GO" id="GO:0030145">
    <property type="term" value="F:manganese ion binding"/>
    <property type="evidence" value="ECO:0007669"/>
    <property type="project" value="UniProtKB-UniRule"/>
</dbReference>
<comment type="caution">
    <text evidence="9">The sequence shown here is derived from an EMBL/GenBank/DDBJ whole genome shotgun (WGS) entry which is preliminary data.</text>
</comment>
<keyword evidence="4 8" id="KW-0479">Metal-binding</keyword>
<feature type="binding site" evidence="8">
    <location>
        <position position="94"/>
    </location>
    <ligand>
        <name>ATP</name>
        <dbReference type="ChEBI" id="CHEBI:30616"/>
    </ligand>
</feature>
<evidence type="ECO:0000256" key="6">
    <source>
        <dbReference type="ARBA" id="ARBA00022840"/>
    </source>
</evidence>
<comment type="similarity">
    <text evidence="1 8">Belongs to the SELO family.</text>
</comment>
<feature type="binding site" evidence="8">
    <location>
        <position position="134"/>
    </location>
    <ligand>
        <name>ATP</name>
        <dbReference type="ChEBI" id="CHEBI:30616"/>
    </ligand>
</feature>
<dbReference type="PANTHER" id="PTHR32057:SF14">
    <property type="entry name" value="PROTEIN ADENYLYLTRANSFERASE SELO, MITOCHONDRIAL"/>
    <property type="match status" value="1"/>
</dbReference>
<sequence length="500" mass="57091">MKSLAQLEYLHDHPYSYAKLGASLSTPVMPEPLTHPYLIHINQSLAKRLGVDLLNTEQELLTSLLAGSEVLPNWQPLAMKYTGHQFGQYNPDLGDGRGLLLAEFIAPNSADLDSKKWDFHLKGSGQTPYSRNGDGRAVIRSTVREYLISAAMQGLRIPTTQALAMLGSTTLVQREETECAATLLRVAPSHIRFGHFEYLFYSGQDQQLKLLAEHVMHWHMPEIDLNAPDKYEQFFAQVVSRTANTIAQWHAYGFCHGVMNTDNMSILGLTFDYGPFAFLDTYQPNYICNHSDYSGRYAFDEQPGIGQWNLSALGYALSKLIDTDAIETALHRYSSIVQSEYRRLMRARFGLISEQDGDPELINECLFLMEKLELDYHYTLRCLSEIDCRNWHSDLAHDINNAEFSEWLTRYQARLSVDYIHDHDNKDKQRQQAMQAVNPKYLLRTHLAQEAITLVENGQYDVIEQWLKVLENPFIAHDCPPHWSQPPSNEQKGHCLSCSS</sequence>
<dbReference type="GO" id="GO:0000287">
    <property type="term" value="F:magnesium ion binding"/>
    <property type="evidence" value="ECO:0007669"/>
    <property type="project" value="UniProtKB-UniRule"/>
</dbReference>
<evidence type="ECO:0000256" key="7">
    <source>
        <dbReference type="ARBA" id="ARBA00022842"/>
    </source>
</evidence>
<reference evidence="9 10" key="2">
    <citation type="submission" date="2013-11" db="EMBL/GenBank/DDBJ databases">
        <title>Whole genome shotgun sequence of Vibrio halioticoli NBRC 102217.</title>
        <authorList>
            <person name="Isaki S."/>
            <person name="Kimura A."/>
            <person name="Ohji S."/>
            <person name="Hosoyama A."/>
            <person name="Fujita N."/>
            <person name="Hashimoto M."/>
            <person name="Hosoyama Y."/>
            <person name="Yamazoe A."/>
        </authorList>
    </citation>
    <scope>NUCLEOTIDE SEQUENCE [LARGE SCALE GENOMIC DNA]</scope>
    <source>
        <strain evidence="9 10">NBRC 102217</strain>
    </source>
</reference>
<evidence type="ECO:0000256" key="5">
    <source>
        <dbReference type="ARBA" id="ARBA00022741"/>
    </source>
</evidence>
<feature type="binding site" evidence="8">
    <location>
        <position position="272"/>
    </location>
    <ligand>
        <name>ATP</name>
        <dbReference type="ChEBI" id="CHEBI:30616"/>
    </ligand>
</feature>
<comment type="cofactor">
    <cofactor evidence="8">
        <name>Mg(2+)</name>
        <dbReference type="ChEBI" id="CHEBI:18420"/>
    </cofactor>
    <cofactor evidence="8">
        <name>Mn(2+)</name>
        <dbReference type="ChEBI" id="CHEBI:29035"/>
    </cofactor>
</comment>
<dbReference type="EC" id="2.7.7.108" evidence="8"/>
<feature type="binding site" evidence="8">
    <location>
        <position position="272"/>
    </location>
    <ligand>
        <name>Mg(2+)</name>
        <dbReference type="ChEBI" id="CHEBI:18420"/>
    </ligand>
</feature>
<feature type="binding site" evidence="8">
    <location>
        <position position="135"/>
    </location>
    <ligand>
        <name>ATP</name>
        <dbReference type="ChEBI" id="CHEBI:30616"/>
    </ligand>
</feature>
<feature type="binding site" evidence="8">
    <location>
        <position position="96"/>
    </location>
    <ligand>
        <name>ATP</name>
        <dbReference type="ChEBI" id="CHEBI:30616"/>
    </ligand>
</feature>
<gene>
    <name evidence="8" type="primary">ydiU</name>
    <name evidence="8" type="synonym">selO</name>
    <name evidence="9" type="ORF">VHA01S_068_00150</name>
</gene>
<keyword evidence="3 8" id="KW-0548">Nucleotidyltransferase</keyword>
<evidence type="ECO:0000256" key="4">
    <source>
        <dbReference type="ARBA" id="ARBA00022723"/>
    </source>
</evidence>
<dbReference type="eggNOG" id="COG0397">
    <property type="taxonomic scope" value="Bacteria"/>
</dbReference>
<dbReference type="GO" id="GO:0070733">
    <property type="term" value="F:AMPylase activity"/>
    <property type="evidence" value="ECO:0007669"/>
    <property type="project" value="UniProtKB-EC"/>
</dbReference>
<dbReference type="AlphaFoldDB" id="V5FQZ4"/>
<feature type="binding site" evidence="8">
    <location>
        <position position="122"/>
    </location>
    <ligand>
        <name>ATP</name>
        <dbReference type="ChEBI" id="CHEBI:30616"/>
    </ligand>
</feature>
<dbReference type="HAMAP" id="MF_00692">
    <property type="entry name" value="SelO"/>
    <property type="match status" value="1"/>
</dbReference>
<protein>
    <recommendedName>
        <fullName evidence="8">Protein nucleotidyltransferase YdiU</fullName>
        <ecNumber evidence="8">2.7.7.-</ecNumber>
    </recommendedName>
    <alternativeName>
        <fullName evidence="8">Protein adenylyltransferase YdiU</fullName>
        <ecNumber evidence="8">2.7.7.108</ecNumber>
    </alternativeName>
    <alternativeName>
        <fullName evidence="8">Protein uridylyltransferase YdiU</fullName>
        <ecNumber evidence="8">2.7.7.-</ecNumber>
    </alternativeName>
</protein>
<evidence type="ECO:0000256" key="3">
    <source>
        <dbReference type="ARBA" id="ARBA00022695"/>
    </source>
</evidence>
<comment type="catalytic activity">
    <reaction evidence="8">
        <text>L-seryl-[protein] + UTP = O-(5'-uridylyl)-L-seryl-[protein] + diphosphate</text>
        <dbReference type="Rhea" id="RHEA:64604"/>
        <dbReference type="Rhea" id="RHEA-COMP:9863"/>
        <dbReference type="Rhea" id="RHEA-COMP:16635"/>
        <dbReference type="ChEBI" id="CHEBI:29999"/>
        <dbReference type="ChEBI" id="CHEBI:33019"/>
        <dbReference type="ChEBI" id="CHEBI:46398"/>
        <dbReference type="ChEBI" id="CHEBI:156051"/>
    </reaction>
</comment>